<dbReference type="Gene3D" id="1.25.10.10">
    <property type="entry name" value="Leucine-rich Repeat Variant"/>
    <property type="match status" value="1"/>
</dbReference>
<dbReference type="PROSITE" id="PS51007">
    <property type="entry name" value="CYTC"/>
    <property type="match status" value="1"/>
</dbReference>
<dbReference type="eggNOG" id="COG1413">
    <property type="taxonomic scope" value="Bacteria"/>
</dbReference>
<feature type="domain" description="Cytochrome c" evidence="7">
    <location>
        <begin position="1338"/>
        <end position="1475"/>
    </location>
</feature>
<dbReference type="InterPro" id="IPR013427">
    <property type="entry name" value="Haem-bd_dom_put"/>
</dbReference>
<dbReference type="InterPro" id="IPR009056">
    <property type="entry name" value="Cyt_c-like_dom"/>
</dbReference>
<evidence type="ECO:0000256" key="4">
    <source>
        <dbReference type="PROSITE-ProRule" id="PRU00433"/>
    </source>
</evidence>
<evidence type="ECO:0000256" key="6">
    <source>
        <dbReference type="SAM" id="SignalP"/>
    </source>
</evidence>
<dbReference type="Pfam" id="PF23500">
    <property type="entry name" value="DUF7133"/>
    <property type="match status" value="1"/>
</dbReference>
<dbReference type="Pfam" id="PF13646">
    <property type="entry name" value="HEAT_2"/>
    <property type="match status" value="1"/>
</dbReference>
<dbReference type="InterPro" id="IPR011041">
    <property type="entry name" value="Quinoprot_gluc/sorb_DH_b-prop"/>
</dbReference>
<dbReference type="Pfam" id="PF00034">
    <property type="entry name" value="Cytochrom_C"/>
    <property type="match status" value="1"/>
</dbReference>
<evidence type="ECO:0000256" key="3">
    <source>
        <dbReference type="ARBA" id="ARBA00023004"/>
    </source>
</evidence>
<dbReference type="InterPro" id="IPR011042">
    <property type="entry name" value="6-blade_b-propeller_TolB-like"/>
</dbReference>
<keyword evidence="1 4" id="KW-0349">Heme</keyword>
<dbReference type="NCBIfam" id="TIGR02604">
    <property type="entry name" value="Piru_Ver_Nterm"/>
    <property type="match status" value="1"/>
</dbReference>
<keyword evidence="2 4" id="KW-0479">Metal-binding</keyword>
<dbReference type="InterPro" id="IPR036909">
    <property type="entry name" value="Cyt_c-like_dom_sf"/>
</dbReference>
<dbReference type="STRING" id="497964.CfE428DRAFT_3590"/>
<dbReference type="InterPro" id="IPR029062">
    <property type="entry name" value="Class_I_gatase-like"/>
</dbReference>
<dbReference type="InterPro" id="IPR029010">
    <property type="entry name" value="ThuA-like"/>
</dbReference>
<dbReference type="SUPFAM" id="SSF52317">
    <property type="entry name" value="Class I glutamine amidotransferase-like"/>
    <property type="match status" value="1"/>
</dbReference>
<dbReference type="eggNOG" id="COG2133">
    <property type="taxonomic scope" value="Bacteria"/>
</dbReference>
<dbReference type="GO" id="GO:0020037">
    <property type="term" value="F:heme binding"/>
    <property type="evidence" value="ECO:0007669"/>
    <property type="project" value="InterPro"/>
</dbReference>
<evidence type="ECO:0000313" key="9">
    <source>
        <dbReference type="Proteomes" id="UP000005824"/>
    </source>
</evidence>
<feature type="chain" id="PRO_5002802426" evidence="6">
    <location>
        <begin position="22"/>
        <end position="1477"/>
    </location>
</feature>
<sequence precursor="true">MKTSTRLLFAAFLSLGVTAYAKTPDGKPCVLFLAGKPSHGPGEHEHNAGVKLLSKCLYEGAPNVVTKVHLNADWPNADELSQADTIVFYADGGPGHFLLKDDHLEQVAKEMKRGCGFVCLHYAVEFPADKGGPEALAWMGGYFEANWSVNPHWLADYKELPKHPISNGVKPFSTLDEWYFHMRFNDKDGKLTHILSAVPPESTMDRKDGPHEGNTTVRAEVAAHKPQTTAWAFERPDGGRGFGFTGGHFHKNWGNDNQRKLVLNAILWTAKVDVPANGVDSHVTEEELAANLDSKPPRKPAPAPAKPAAPAPAAPGNASAKPIYSSPLVHDKPVSIKVDLKGAKELYLVVTDGGDGMAADWAEWLEPTLHTADGQTIKLTELTPKSSKVGWNSLAVNKNPAGQRIKVGGQSVAYGLGAHAPSMVAYDLPAGVVSFESRGAIDDGGTSQSNGATVNFHVYTENPGEKVLANSSSATPQDRYGFDKALANMSAFTTAPGLKASLFAAEPMIQNPTNIDIDHRGRVWATECVNYRKYSDLRTGGDRVVILEDTNGDGVADKETTFFQDPRLTNPLGICVLPGPGGAKKGTQVIVSAAPNIWLLTDTQGNDHADKAEILMTVGGNWNHDHQIHAFSFGEDGKLYFNMGNEGRELKWPDGSLVVDVAGNRVTNDGKPYRQGMVFRGDLIDGKLKNIETLAWNFRNNYEVCVDSFGTMWQSDNDDDGNKGVRINYVMQYGNYGYSDEMTGSAWQTPRVNIEKEIPRRHWHQNDPGSIPNLLQTGAGSPTGILVNEGTALGPQFTNQLIHCDAGPRTVRAYPVENDGAGYKASMVDILTSTDNWYRPADVGVAPDGSLYVADWYDAGVGGHGMADHDAGRIMGRVYRVARDGAKPQVPAVDFTTAAGAVAALQSPNKVTQYVAWHALHDLGDAAKPELEKLAKNENPRFRARAISVLAHIAGNEIPALTMGLKDSDANVRIAAIRLVRELATTGGLHAKALEEDHALYDALLKDTPQVRREVALSLRGKRDFTPLWVALARQHDGKDRWYLEALGIAATGHEDEYFNAWLAAVGNDWNTPAGRDIIWRMRSAKAAGYLARIIEDRDVAADDKPRFMRSFDFLPNAPEKTQALVQLTSLTNDPNGLATEALTRLKSLDLGSNPEVKAALDKSLAASKGTPRFIEIVRDFHLKNQGQAVLDAALANVNDPLANDGLKLVLEEPNSGQLLDAALAGPQADKLVTLLGTSSNQRTIHALRTLATKAENPLPRRTAAVQALARSQTGAETILQLARNNELPADLKSAATTALNLVQYPSLKADIAQLFPAPAALGGQALPPIAELVKIKGDAAHGKHLFERAESSCVTCHRINDKGVDFAPALSEIGSKLPKEAIYDAIINPNASISMGFETTQLETKDGTVAIGIVRSDTNEELVLALPGGATNKFAKRDIKKREKLPTSMMPSGLNQALSQQDLVDLVEYLSSLKKP</sequence>
<dbReference type="Gene3D" id="1.10.760.10">
    <property type="entry name" value="Cytochrome c-like domain"/>
    <property type="match status" value="1"/>
</dbReference>
<name>B4D3V2_9BACT</name>
<dbReference type="SUPFAM" id="SSF48371">
    <property type="entry name" value="ARM repeat"/>
    <property type="match status" value="1"/>
</dbReference>
<dbReference type="SUPFAM" id="SSF46626">
    <property type="entry name" value="Cytochrome c"/>
    <property type="match status" value="1"/>
</dbReference>
<dbReference type="InParanoid" id="B4D3V2"/>
<accession>B4D3V2</accession>
<proteinExistence type="predicted"/>
<dbReference type="InterPro" id="IPR011989">
    <property type="entry name" value="ARM-like"/>
</dbReference>
<evidence type="ECO:0000313" key="8">
    <source>
        <dbReference type="EMBL" id="EDY18932.1"/>
    </source>
</evidence>
<dbReference type="SUPFAM" id="SSF49785">
    <property type="entry name" value="Galactose-binding domain-like"/>
    <property type="match status" value="2"/>
</dbReference>
<dbReference type="Pfam" id="PF06283">
    <property type="entry name" value="ThuA"/>
    <property type="match status" value="1"/>
</dbReference>
<evidence type="ECO:0000256" key="5">
    <source>
        <dbReference type="SAM" id="MobiDB-lite"/>
    </source>
</evidence>
<evidence type="ECO:0000259" key="7">
    <source>
        <dbReference type="PROSITE" id="PS51007"/>
    </source>
</evidence>
<dbReference type="InterPro" id="IPR013222">
    <property type="entry name" value="Glyco_hyd_98_carb-bd"/>
</dbReference>
<evidence type="ECO:0000256" key="2">
    <source>
        <dbReference type="ARBA" id="ARBA00022723"/>
    </source>
</evidence>
<organism evidence="8 9">
    <name type="scientific">Chthoniobacter flavus Ellin428</name>
    <dbReference type="NCBI Taxonomy" id="497964"/>
    <lineage>
        <taxon>Bacteria</taxon>
        <taxon>Pseudomonadati</taxon>
        <taxon>Verrucomicrobiota</taxon>
        <taxon>Spartobacteria</taxon>
        <taxon>Chthoniobacterales</taxon>
        <taxon>Chthoniobacteraceae</taxon>
        <taxon>Chthoniobacter</taxon>
    </lineage>
</organism>
<dbReference type="Gene3D" id="2.60.120.1060">
    <property type="entry name" value="NPCBM/NEW2 domain"/>
    <property type="match status" value="2"/>
</dbReference>
<protein>
    <submittedName>
        <fullName evidence="8">Membrane-bound dehydrogenase domain protein</fullName>
    </submittedName>
</protein>
<dbReference type="SMART" id="SM00776">
    <property type="entry name" value="NPCBM"/>
    <property type="match status" value="1"/>
</dbReference>
<dbReference type="InterPro" id="IPR055557">
    <property type="entry name" value="DUF7133"/>
</dbReference>
<dbReference type="SUPFAM" id="SSF50952">
    <property type="entry name" value="Soluble quinoprotein glucose dehydrogenase"/>
    <property type="match status" value="1"/>
</dbReference>
<keyword evidence="6" id="KW-0732">Signal</keyword>
<feature type="signal peptide" evidence="6">
    <location>
        <begin position="1"/>
        <end position="21"/>
    </location>
</feature>
<dbReference type="RefSeq" id="WP_006980915.1">
    <property type="nucleotide sequence ID" value="NZ_ABVL01000010.1"/>
</dbReference>
<dbReference type="PANTHER" id="PTHR33546">
    <property type="entry name" value="LARGE, MULTIFUNCTIONAL SECRETED PROTEIN-RELATED"/>
    <property type="match status" value="1"/>
</dbReference>
<dbReference type="PANTHER" id="PTHR33546:SF1">
    <property type="entry name" value="LARGE, MULTIFUNCTIONAL SECRETED PROTEIN"/>
    <property type="match status" value="1"/>
</dbReference>
<dbReference type="Gene3D" id="2.120.10.30">
    <property type="entry name" value="TolB, C-terminal domain"/>
    <property type="match status" value="1"/>
</dbReference>
<dbReference type="InterPro" id="IPR013428">
    <property type="entry name" value="Membrane-bound_put_N"/>
</dbReference>
<dbReference type="GO" id="GO:0009055">
    <property type="term" value="F:electron transfer activity"/>
    <property type="evidence" value="ECO:0007669"/>
    <property type="project" value="InterPro"/>
</dbReference>
<reference evidence="8 9" key="1">
    <citation type="journal article" date="2011" name="J. Bacteriol.">
        <title>Genome sequence of Chthoniobacter flavus Ellin428, an aerobic heterotrophic soil bacterium.</title>
        <authorList>
            <person name="Kant R."/>
            <person name="van Passel M.W."/>
            <person name="Palva A."/>
            <person name="Lucas S."/>
            <person name="Lapidus A."/>
            <person name="Glavina Del Rio T."/>
            <person name="Dalin E."/>
            <person name="Tice H."/>
            <person name="Bruce D."/>
            <person name="Goodwin L."/>
            <person name="Pitluck S."/>
            <person name="Larimer F.W."/>
            <person name="Land M.L."/>
            <person name="Hauser L."/>
            <person name="Sangwan P."/>
            <person name="de Vos W.M."/>
            <person name="Janssen P.H."/>
            <person name="Smidt H."/>
        </authorList>
    </citation>
    <scope>NUCLEOTIDE SEQUENCE [LARGE SCALE GENOMIC DNA]</scope>
    <source>
        <strain evidence="8 9">Ellin428</strain>
    </source>
</reference>
<keyword evidence="9" id="KW-1185">Reference proteome</keyword>
<dbReference type="Pfam" id="PF08305">
    <property type="entry name" value="NPCBM"/>
    <property type="match status" value="2"/>
</dbReference>
<dbReference type="Gene3D" id="3.40.50.880">
    <property type="match status" value="1"/>
</dbReference>
<gene>
    <name evidence="8" type="ORF">CfE428DRAFT_3590</name>
</gene>
<dbReference type="InterPro" id="IPR038637">
    <property type="entry name" value="NPCBM_sf"/>
</dbReference>
<feature type="region of interest" description="Disordered" evidence="5">
    <location>
        <begin position="289"/>
        <end position="319"/>
    </location>
</feature>
<dbReference type="Proteomes" id="UP000005824">
    <property type="component" value="Unassembled WGS sequence"/>
</dbReference>
<dbReference type="InterPro" id="IPR016024">
    <property type="entry name" value="ARM-type_fold"/>
</dbReference>
<keyword evidence="3 4" id="KW-0408">Iron</keyword>
<dbReference type="NCBIfam" id="TIGR02603">
    <property type="entry name" value="CxxCH_TIGR02603"/>
    <property type="match status" value="1"/>
</dbReference>
<comment type="caution">
    <text evidence="8">The sequence shown here is derived from an EMBL/GenBank/DDBJ whole genome shotgun (WGS) entry which is preliminary data.</text>
</comment>
<dbReference type="GO" id="GO:0046872">
    <property type="term" value="F:metal ion binding"/>
    <property type="evidence" value="ECO:0007669"/>
    <property type="project" value="UniProtKB-KW"/>
</dbReference>
<dbReference type="InterPro" id="IPR008979">
    <property type="entry name" value="Galactose-bd-like_sf"/>
</dbReference>
<dbReference type="EMBL" id="ABVL01000010">
    <property type="protein sequence ID" value="EDY18932.1"/>
    <property type="molecule type" value="Genomic_DNA"/>
</dbReference>
<evidence type="ECO:0000256" key="1">
    <source>
        <dbReference type="ARBA" id="ARBA00022617"/>
    </source>
</evidence>
<feature type="compositionally biased region" description="Pro residues" evidence="5">
    <location>
        <begin position="299"/>
        <end position="313"/>
    </location>
</feature>